<evidence type="ECO:0000313" key="12">
    <source>
        <dbReference type="Proteomes" id="UP000440578"/>
    </source>
</evidence>
<dbReference type="InterPro" id="IPR013098">
    <property type="entry name" value="Ig_I-set"/>
</dbReference>
<evidence type="ECO:0000256" key="6">
    <source>
        <dbReference type="ARBA" id="ARBA00023180"/>
    </source>
</evidence>
<feature type="domain" description="Ig-like" evidence="9">
    <location>
        <begin position="673"/>
        <end position="765"/>
    </location>
</feature>
<dbReference type="GO" id="GO:0009653">
    <property type="term" value="P:anatomical structure morphogenesis"/>
    <property type="evidence" value="ECO:0007669"/>
    <property type="project" value="UniProtKB-ARBA"/>
</dbReference>
<dbReference type="InterPro" id="IPR003599">
    <property type="entry name" value="Ig_sub"/>
</dbReference>
<dbReference type="InterPro" id="IPR003961">
    <property type="entry name" value="FN3_dom"/>
</dbReference>
<evidence type="ECO:0000313" key="11">
    <source>
        <dbReference type="EMBL" id="KAF0296886.1"/>
    </source>
</evidence>
<dbReference type="Pfam" id="PF00041">
    <property type="entry name" value="fn3"/>
    <property type="match status" value="2"/>
</dbReference>
<dbReference type="OrthoDB" id="3666223at2759"/>
<dbReference type="InterPro" id="IPR036179">
    <property type="entry name" value="Ig-like_dom_sf"/>
</dbReference>
<feature type="chain" id="PRO_5025425928" evidence="8">
    <location>
        <begin position="17"/>
        <end position="1240"/>
    </location>
</feature>
<dbReference type="GO" id="GO:0098609">
    <property type="term" value="P:cell-cell adhesion"/>
    <property type="evidence" value="ECO:0007669"/>
    <property type="project" value="UniProtKB-ARBA"/>
</dbReference>
<keyword evidence="7" id="KW-0393">Immunoglobulin domain</keyword>
<dbReference type="CDD" id="cd00037">
    <property type="entry name" value="CLECT"/>
    <property type="match status" value="1"/>
</dbReference>
<dbReference type="SMART" id="SM00034">
    <property type="entry name" value="CLECT"/>
    <property type="match status" value="1"/>
</dbReference>
<dbReference type="SMART" id="SM00409">
    <property type="entry name" value="IG"/>
    <property type="match status" value="5"/>
</dbReference>
<feature type="domain" description="Ig-like" evidence="9">
    <location>
        <begin position="312"/>
        <end position="378"/>
    </location>
</feature>
<feature type="signal peptide" evidence="8">
    <location>
        <begin position="1"/>
        <end position="16"/>
    </location>
</feature>
<reference evidence="11 12" key="1">
    <citation type="submission" date="2019-07" db="EMBL/GenBank/DDBJ databases">
        <title>Draft genome assembly of a fouling barnacle, Amphibalanus amphitrite (Darwin, 1854): The first reference genome for Thecostraca.</title>
        <authorList>
            <person name="Kim W."/>
        </authorList>
    </citation>
    <scope>NUCLEOTIDE SEQUENCE [LARGE SCALE GENOMIC DNA]</scope>
    <source>
        <strain evidence="11">SNU_AA5</strain>
        <tissue evidence="11">Soma without cirri and trophi</tissue>
    </source>
</reference>
<dbReference type="Gene3D" id="2.60.40.10">
    <property type="entry name" value="Immunoglobulins"/>
    <property type="match status" value="9"/>
</dbReference>
<dbReference type="Pfam" id="PF07679">
    <property type="entry name" value="I-set"/>
    <property type="match status" value="2"/>
</dbReference>
<dbReference type="SMART" id="SM00408">
    <property type="entry name" value="IGc2"/>
    <property type="match status" value="5"/>
</dbReference>
<dbReference type="InterPro" id="IPR016186">
    <property type="entry name" value="C-type_lectin-like/link_sf"/>
</dbReference>
<proteinExistence type="predicted"/>
<feature type="domain" description="Ig-like" evidence="9">
    <location>
        <begin position="486"/>
        <end position="575"/>
    </location>
</feature>
<keyword evidence="5" id="KW-1015">Disulfide bond</keyword>
<comment type="subcellular location">
    <subcellularLocation>
        <location evidence="1">Cell membrane</location>
    </subcellularLocation>
</comment>
<dbReference type="InterPro" id="IPR001304">
    <property type="entry name" value="C-type_lectin-like"/>
</dbReference>
<dbReference type="InterPro" id="IPR013783">
    <property type="entry name" value="Ig-like_fold"/>
</dbReference>
<evidence type="ECO:0000256" key="3">
    <source>
        <dbReference type="ARBA" id="ARBA00022737"/>
    </source>
</evidence>
<dbReference type="FunFam" id="2.60.40.10:FF:000052">
    <property type="entry name" value="Contactin 1"/>
    <property type="match status" value="1"/>
</dbReference>
<feature type="domain" description="Fibronectin type-III" evidence="10">
    <location>
        <begin position="881"/>
        <end position="982"/>
    </location>
</feature>
<dbReference type="EMBL" id="VIIS01001525">
    <property type="protein sequence ID" value="KAF0296886.1"/>
    <property type="molecule type" value="Genomic_DNA"/>
</dbReference>
<keyword evidence="12" id="KW-1185">Reference proteome</keyword>
<dbReference type="Gene3D" id="3.10.100.10">
    <property type="entry name" value="Mannose-Binding Protein A, subunit A"/>
    <property type="match status" value="1"/>
</dbReference>
<dbReference type="Proteomes" id="UP000440578">
    <property type="component" value="Unassembled WGS sequence"/>
</dbReference>
<organism evidence="11 12">
    <name type="scientific">Amphibalanus amphitrite</name>
    <name type="common">Striped barnacle</name>
    <name type="synonym">Balanus amphitrite</name>
    <dbReference type="NCBI Taxonomy" id="1232801"/>
    <lineage>
        <taxon>Eukaryota</taxon>
        <taxon>Metazoa</taxon>
        <taxon>Ecdysozoa</taxon>
        <taxon>Arthropoda</taxon>
        <taxon>Crustacea</taxon>
        <taxon>Multicrustacea</taxon>
        <taxon>Cirripedia</taxon>
        <taxon>Thoracica</taxon>
        <taxon>Thoracicalcarea</taxon>
        <taxon>Balanomorpha</taxon>
        <taxon>Balanoidea</taxon>
        <taxon>Balanidae</taxon>
        <taxon>Amphibalaninae</taxon>
        <taxon>Amphibalanus</taxon>
    </lineage>
</organism>
<name>A0A6A4VQG8_AMPAM</name>
<dbReference type="FunFam" id="2.60.40.10:FF:000035">
    <property type="entry name" value="Contactin 1"/>
    <property type="match status" value="1"/>
</dbReference>
<dbReference type="SUPFAM" id="SSF48726">
    <property type="entry name" value="Immunoglobulin"/>
    <property type="match status" value="6"/>
</dbReference>
<sequence length="1240" mass="140224">MLLLLGLVVQLGFTAAQLARYDPTCPKNWVQYEDACYRFVRSPIKRRDAAREACQGFAADLMSLNTMEEHAFVVNWLRNNDPQHRDWYMGARQQTSNVWTNDGDSTPLQGLESAFLPEQENVVDKSYAAYSFSEGSSQWGLRKVPGVERLLYICEIKLSEQNFVDVGERDHTYGRDVTEARLVPRGPKMVLQPKPAVFDISQRSTKNDVTIKCLADAYPYPTYEWYEEVYEDDKLIYNKVDPLKDSRFTISGGVLMIYAPDQVGERGKYHCRATNKFGTIVSESVQLAFGLIGEFNQKRSNEIGQMNFGKGIYCDPPQHFPEVHYLWVRDYFPNFVEEDQRVFVSHDGHLYFSSLETIDQAEYMCNVKSTISENGKIGPKFRLDVEAHSNYQQLRFAHNFPKSFPEAPREGEEVRLECVAFGYPVPHYNWTRRGGDLPRAAHLTNYDRVLTLPEVRVEDEGEYVCRASNSKVSSEASVTLSIQAKPRFTIPLEDQHINEGSDLAWTCEAFGIPEVTYAWLRNGVVLDPKDFEKDPRIEIQDSLLTFKNVTDTDQAMYQCRATNQLGSTYSSAQLRVLAFAPSFAKQPLEALMYAGLGMNQTIACEPEAAPRPDITWTLDGRPIGTGGRRRVLANGYLQLDPVSQEDAGEYTCTATNQYGSDSSSGRLRVLEAPVMVEQPQRLMVKVVNDMVILRCEAEADPGLDLAYVWTHNGIPIDYHEIDTRYHRLRQPGYLQIRNVSLEEDGTYRCTARTAVGEISAESRLTIAGPPEAPGGVQAFELNATSGRLEWQDFDDNGRHISMYRIEARTNWNSSWFIIKENITVERDALGITTLRRYVFPDLLVPFSWYEFRVSAANPLGYGPPSPPSPRYNTAPARPFTPPTQIHGGGGKIGDLTIKWKPLTDRYRNAPGVYYKVFWMRHEIEPEIDYNEKTLEEYGNIGQYVVTIQRKYFYSQYKVKVQAFNSMGAGPISEEYIIYSAEGMPQAVPTEVAAKAYNSTALNVTWRPIEHTREGLRGRLLGHRVKYWIRDADEATESLILLKSSLEPWALVVGLQPFTEYYVRVMAYNSAGSGQESERIPGENVQERAAQPTDCRQCGADQPAHRARDIGESPRRVCVCGSATRTSRTQTTRTCRWASVWRPISMTWSQGAWYKLRVLAYSAGGDGKMSSPEWQFQMGNPDDLRGGSSRLEQAIPARAGAAGRLPGLAESDGCRLNGDSVNHPADSLLSDKRLFVCDVWM</sequence>
<keyword evidence="6" id="KW-0325">Glycoprotein</keyword>
<keyword evidence="8" id="KW-0732">Signal</keyword>
<dbReference type="FunFam" id="2.60.40.10:FF:000064">
    <property type="entry name" value="Contactin 1"/>
    <property type="match status" value="1"/>
</dbReference>
<dbReference type="SUPFAM" id="SSF56436">
    <property type="entry name" value="C-type lectin-like"/>
    <property type="match status" value="1"/>
</dbReference>
<evidence type="ECO:0000256" key="8">
    <source>
        <dbReference type="SAM" id="SignalP"/>
    </source>
</evidence>
<feature type="domain" description="Fibronectin type-III" evidence="10">
    <location>
        <begin position="772"/>
        <end position="876"/>
    </location>
</feature>
<keyword evidence="3" id="KW-0677">Repeat</keyword>
<dbReference type="AlphaFoldDB" id="A0A6A4VQG8"/>
<dbReference type="InterPro" id="IPR016187">
    <property type="entry name" value="CTDL_fold"/>
</dbReference>
<evidence type="ECO:0000259" key="9">
    <source>
        <dbReference type="PROSITE" id="PS50835"/>
    </source>
</evidence>
<protein>
    <submittedName>
        <fullName evidence="11">Contactin</fullName>
    </submittedName>
</protein>
<feature type="domain" description="Fibronectin type-III" evidence="10">
    <location>
        <begin position="987"/>
        <end position="1087"/>
    </location>
</feature>
<evidence type="ECO:0000256" key="4">
    <source>
        <dbReference type="ARBA" id="ARBA00023136"/>
    </source>
</evidence>
<comment type="caution">
    <text evidence="11">The sequence shown here is derived from an EMBL/GenBank/DDBJ whole genome shotgun (WGS) entry which is preliminary data.</text>
</comment>
<dbReference type="InterPro" id="IPR003598">
    <property type="entry name" value="Ig_sub2"/>
</dbReference>
<feature type="domain" description="Ig-like" evidence="9">
    <location>
        <begin position="401"/>
        <end position="481"/>
    </location>
</feature>
<dbReference type="SUPFAM" id="SSF49265">
    <property type="entry name" value="Fibronectin type III"/>
    <property type="match status" value="2"/>
</dbReference>
<dbReference type="PROSITE" id="PS50853">
    <property type="entry name" value="FN3"/>
    <property type="match status" value="3"/>
</dbReference>
<dbReference type="FunFam" id="2.60.40.10:FF:000032">
    <property type="entry name" value="palladin isoform X1"/>
    <property type="match status" value="1"/>
</dbReference>
<dbReference type="CDD" id="cd00063">
    <property type="entry name" value="FN3"/>
    <property type="match status" value="3"/>
</dbReference>
<accession>A0A6A4VQG8</accession>
<evidence type="ECO:0000259" key="10">
    <source>
        <dbReference type="PROSITE" id="PS50853"/>
    </source>
</evidence>
<feature type="domain" description="Ig-like" evidence="9">
    <location>
        <begin position="187"/>
        <end position="288"/>
    </location>
</feature>
<dbReference type="InterPro" id="IPR007110">
    <property type="entry name" value="Ig-like_dom"/>
</dbReference>
<dbReference type="GO" id="GO:0005886">
    <property type="term" value="C:plasma membrane"/>
    <property type="evidence" value="ECO:0007669"/>
    <property type="project" value="UniProtKB-SubCell"/>
</dbReference>
<evidence type="ECO:0000256" key="2">
    <source>
        <dbReference type="ARBA" id="ARBA00022475"/>
    </source>
</evidence>
<gene>
    <name evidence="11" type="primary">Cont</name>
    <name evidence="11" type="ORF">FJT64_005628</name>
</gene>
<keyword evidence="2" id="KW-1003">Cell membrane</keyword>
<evidence type="ECO:0000256" key="7">
    <source>
        <dbReference type="ARBA" id="ARBA00023319"/>
    </source>
</evidence>
<dbReference type="PANTHER" id="PTHR44170:SF6">
    <property type="entry name" value="CONTACTIN"/>
    <property type="match status" value="1"/>
</dbReference>
<evidence type="ECO:0000256" key="1">
    <source>
        <dbReference type="ARBA" id="ARBA00004236"/>
    </source>
</evidence>
<dbReference type="GO" id="GO:0030154">
    <property type="term" value="P:cell differentiation"/>
    <property type="evidence" value="ECO:0007669"/>
    <property type="project" value="UniProtKB-ARBA"/>
</dbReference>
<dbReference type="FunFam" id="2.60.40.10:FF:000005">
    <property type="entry name" value="Neuronal cell adhesion molecule"/>
    <property type="match status" value="1"/>
</dbReference>
<dbReference type="SMART" id="SM00060">
    <property type="entry name" value="FN3"/>
    <property type="match status" value="3"/>
</dbReference>
<feature type="domain" description="Ig-like" evidence="9">
    <location>
        <begin position="581"/>
        <end position="668"/>
    </location>
</feature>
<dbReference type="PANTHER" id="PTHR44170">
    <property type="entry name" value="PROTEIN SIDEKICK"/>
    <property type="match status" value="1"/>
</dbReference>
<keyword evidence="4" id="KW-0472">Membrane</keyword>
<dbReference type="FunFam" id="2.60.40.10:FF:001529">
    <property type="entry name" value="Cell adhesion molecule"/>
    <property type="match status" value="1"/>
</dbReference>
<evidence type="ECO:0000256" key="5">
    <source>
        <dbReference type="ARBA" id="ARBA00023157"/>
    </source>
</evidence>
<dbReference type="Pfam" id="PF13927">
    <property type="entry name" value="Ig_3"/>
    <property type="match status" value="2"/>
</dbReference>
<dbReference type="InterPro" id="IPR036116">
    <property type="entry name" value="FN3_sf"/>
</dbReference>
<dbReference type="PROSITE" id="PS50835">
    <property type="entry name" value="IG_LIKE"/>
    <property type="match status" value="6"/>
</dbReference>